<proteinExistence type="predicted"/>
<sequence>MAATIDDFLDYLFTFAEGDVDIKVTYKGEHVKGKVVGQFIALASPVLNRFLFPPWSNVGDPPVTFLDFSEDDGDAILIILRVIHLQLARIPKSIDLQTAYAVAQICEQYDCLYLISPWVDLWLAALQGSEGNLLTEHAKEKMAYVCWAIGKLEIFQSLAMEMVKATCISQQKALDNNGIVNVLPLFGLSREILPDGLYESIRSVRKSTIEKLLAIPYNEVERFSLACRSQGASFMCQHQSHHCDIYTYGSLTIELSAVGLWPKKAADDVDTSIETLAKELSELSLFTLPRLGGESVHHVRCGGNNYRHQVELIIGTIPDPVLESHIRHMELRKQALEIDEEEEFSNQYKCVRCSTYHSTVQGCSPNPRQRPAE</sequence>
<evidence type="ECO:0008006" key="3">
    <source>
        <dbReference type="Google" id="ProtNLM"/>
    </source>
</evidence>
<name>A0A8H7W6Z2_9HELO</name>
<dbReference type="EMBL" id="JAFJYH010000096">
    <property type="protein sequence ID" value="KAG4419876.1"/>
    <property type="molecule type" value="Genomic_DNA"/>
</dbReference>
<dbReference type="Proteomes" id="UP000664132">
    <property type="component" value="Unassembled WGS sequence"/>
</dbReference>
<evidence type="ECO:0000313" key="1">
    <source>
        <dbReference type="EMBL" id="KAG4419876.1"/>
    </source>
</evidence>
<gene>
    <name evidence="1" type="ORF">IFR04_007008</name>
</gene>
<organism evidence="1 2">
    <name type="scientific">Cadophora malorum</name>
    <dbReference type="NCBI Taxonomy" id="108018"/>
    <lineage>
        <taxon>Eukaryota</taxon>
        <taxon>Fungi</taxon>
        <taxon>Dikarya</taxon>
        <taxon>Ascomycota</taxon>
        <taxon>Pezizomycotina</taxon>
        <taxon>Leotiomycetes</taxon>
        <taxon>Helotiales</taxon>
        <taxon>Ploettnerulaceae</taxon>
        <taxon>Cadophora</taxon>
    </lineage>
</organism>
<dbReference type="AlphaFoldDB" id="A0A8H7W6Z2"/>
<protein>
    <recommendedName>
        <fullName evidence="3">BTB domain-containing protein</fullName>
    </recommendedName>
</protein>
<evidence type="ECO:0000313" key="2">
    <source>
        <dbReference type="Proteomes" id="UP000664132"/>
    </source>
</evidence>
<dbReference type="OrthoDB" id="5275938at2759"/>
<comment type="caution">
    <text evidence="1">The sequence shown here is derived from an EMBL/GenBank/DDBJ whole genome shotgun (WGS) entry which is preliminary data.</text>
</comment>
<accession>A0A8H7W6Z2</accession>
<reference evidence="1" key="1">
    <citation type="submission" date="2021-02" db="EMBL/GenBank/DDBJ databases">
        <title>Genome sequence Cadophora malorum strain M34.</title>
        <authorList>
            <person name="Stefanovic E."/>
            <person name="Vu D."/>
            <person name="Scully C."/>
            <person name="Dijksterhuis J."/>
            <person name="Roader J."/>
            <person name="Houbraken J."/>
        </authorList>
    </citation>
    <scope>NUCLEOTIDE SEQUENCE</scope>
    <source>
        <strain evidence="1">M34</strain>
    </source>
</reference>
<keyword evidence="2" id="KW-1185">Reference proteome</keyword>